<dbReference type="Proteomes" id="UP000076738">
    <property type="component" value="Unassembled WGS sequence"/>
</dbReference>
<dbReference type="InterPro" id="IPR002893">
    <property type="entry name" value="Znf_MYND"/>
</dbReference>
<dbReference type="Gene3D" id="6.10.140.2220">
    <property type="match status" value="1"/>
</dbReference>
<evidence type="ECO:0000313" key="7">
    <source>
        <dbReference type="Proteomes" id="UP000076738"/>
    </source>
</evidence>
<evidence type="ECO:0000313" key="6">
    <source>
        <dbReference type="EMBL" id="KZO94391.1"/>
    </source>
</evidence>
<dbReference type="Pfam" id="PF01753">
    <property type="entry name" value="zf-MYND"/>
    <property type="match status" value="1"/>
</dbReference>
<dbReference type="SUPFAM" id="SSF144232">
    <property type="entry name" value="HIT/MYND zinc finger-like"/>
    <property type="match status" value="1"/>
</dbReference>
<keyword evidence="1" id="KW-0479">Metal-binding</keyword>
<protein>
    <recommendedName>
        <fullName evidence="5">MYND-type domain-containing protein</fullName>
    </recommendedName>
</protein>
<organism evidence="6 7">
    <name type="scientific">Calocera viscosa (strain TUFC12733)</name>
    <dbReference type="NCBI Taxonomy" id="1330018"/>
    <lineage>
        <taxon>Eukaryota</taxon>
        <taxon>Fungi</taxon>
        <taxon>Dikarya</taxon>
        <taxon>Basidiomycota</taxon>
        <taxon>Agaricomycotina</taxon>
        <taxon>Dacrymycetes</taxon>
        <taxon>Dacrymycetales</taxon>
        <taxon>Dacrymycetaceae</taxon>
        <taxon>Calocera</taxon>
    </lineage>
</organism>
<feature type="domain" description="MYND-type" evidence="5">
    <location>
        <begin position="275"/>
        <end position="324"/>
    </location>
</feature>
<gene>
    <name evidence="6" type="ORF">CALVIDRAFT_600035</name>
</gene>
<name>A0A167K8R8_CALVF</name>
<evidence type="ECO:0000256" key="1">
    <source>
        <dbReference type="ARBA" id="ARBA00022723"/>
    </source>
</evidence>
<keyword evidence="3" id="KW-0862">Zinc</keyword>
<keyword evidence="7" id="KW-1185">Reference proteome</keyword>
<accession>A0A167K8R8</accession>
<evidence type="ECO:0000256" key="2">
    <source>
        <dbReference type="ARBA" id="ARBA00022771"/>
    </source>
</evidence>
<sequence>MDENYNLLILPLYDLPTESHDLGSNLRKFAKLEVGLLARELGLGPDRPFLSGDFRHGTSMRAYYRIGQVERRSRSQALSVSARFFVAYLPELVETILQIWQLPLDLGRLTNLWGQVSLLTGVFKCCWPYMHTYLSSPKSCFHVRALVEVALDLVMETVEEAKTTPDWSLDRSRLSHNLQVSDMPQIMLHVSGLCQTTSLLLCCCPLELREHLCKSSAANRLRDICGEILLWVEPWGGHFTMPSQVTMQLTLALGGDYTRFVPPKMWPESDEMRGLEGCGRRGCSKTIETSQLFQCSRCKTVLYCSKAHQKEDWSDAERPHKAWCYRTPW</sequence>
<evidence type="ECO:0000256" key="3">
    <source>
        <dbReference type="ARBA" id="ARBA00022833"/>
    </source>
</evidence>
<dbReference type="STRING" id="1330018.A0A167K8R8"/>
<dbReference type="AlphaFoldDB" id="A0A167K8R8"/>
<dbReference type="PROSITE" id="PS50865">
    <property type="entry name" value="ZF_MYND_2"/>
    <property type="match status" value="1"/>
</dbReference>
<dbReference type="GO" id="GO:0008270">
    <property type="term" value="F:zinc ion binding"/>
    <property type="evidence" value="ECO:0007669"/>
    <property type="project" value="UniProtKB-KW"/>
</dbReference>
<reference evidence="6 7" key="1">
    <citation type="journal article" date="2016" name="Mol. Biol. Evol.">
        <title>Comparative Genomics of Early-Diverging Mushroom-Forming Fungi Provides Insights into the Origins of Lignocellulose Decay Capabilities.</title>
        <authorList>
            <person name="Nagy L.G."/>
            <person name="Riley R."/>
            <person name="Tritt A."/>
            <person name="Adam C."/>
            <person name="Daum C."/>
            <person name="Floudas D."/>
            <person name="Sun H."/>
            <person name="Yadav J.S."/>
            <person name="Pangilinan J."/>
            <person name="Larsson K.H."/>
            <person name="Matsuura K."/>
            <person name="Barry K."/>
            <person name="Labutti K."/>
            <person name="Kuo R."/>
            <person name="Ohm R.A."/>
            <person name="Bhattacharya S.S."/>
            <person name="Shirouzu T."/>
            <person name="Yoshinaga Y."/>
            <person name="Martin F.M."/>
            <person name="Grigoriev I.V."/>
            <person name="Hibbett D.S."/>
        </authorList>
    </citation>
    <scope>NUCLEOTIDE SEQUENCE [LARGE SCALE GENOMIC DNA]</scope>
    <source>
        <strain evidence="6 7">TUFC12733</strain>
    </source>
</reference>
<dbReference type="EMBL" id="KV417295">
    <property type="protein sequence ID" value="KZO94391.1"/>
    <property type="molecule type" value="Genomic_DNA"/>
</dbReference>
<evidence type="ECO:0000259" key="5">
    <source>
        <dbReference type="PROSITE" id="PS50865"/>
    </source>
</evidence>
<evidence type="ECO:0000256" key="4">
    <source>
        <dbReference type="PROSITE-ProRule" id="PRU00134"/>
    </source>
</evidence>
<dbReference type="OrthoDB" id="432970at2759"/>
<proteinExistence type="predicted"/>
<keyword evidence="2 4" id="KW-0863">Zinc-finger</keyword>